<evidence type="ECO:0000256" key="6">
    <source>
        <dbReference type="RuleBase" id="RU362125"/>
    </source>
</evidence>
<dbReference type="InterPro" id="IPR006091">
    <property type="entry name" value="Acyl-CoA_Oxase/DH_mid-dom"/>
</dbReference>
<reference evidence="10" key="1">
    <citation type="submission" date="2021-02" db="EMBL/GenBank/DDBJ databases">
        <title>PHA producing bacteria isolated from coastal sediment in Guangdong, Shenzhen.</title>
        <authorList>
            <person name="Zheng W."/>
            <person name="Yu S."/>
            <person name="Huang Y."/>
        </authorList>
    </citation>
    <scope>NUCLEOTIDE SEQUENCE</scope>
    <source>
        <strain evidence="10">TN14-10</strain>
    </source>
</reference>
<evidence type="ECO:0000259" key="8">
    <source>
        <dbReference type="Pfam" id="PF02770"/>
    </source>
</evidence>
<sequence length="375" mass="40530">MDFSVSEEQRMLRDSIAKFIQQNYDFHSRCELVGSETGFSAAHWQLFAELGWLSVPFREEDGGFGGSAVDLMLMMEAFGQGMVVEPILPSVVLSGGLIAAAGSEVQKRDMLGALMAGRLQLAFAFSEPQSRYNLANIKTRAELQGDSYVLSGQKSVVLNGGAADVLIVAARTSGGQLDDNGVSLLLVNADTDGLVRQDYATVDGHRASEITFDKVRLPATDLLGEAGGALPVIERTVDRVSLALCAEAVGAMEVAYRKTVEYTRTRKQFGVAIASFQALQHRMADMFIECEMARSIVIMAALQLDAHNGIAPRAVSAAKSRVGRAARLIGQEAVQLHGGIGVTEELDIGHIFKRLTTVQYMFGSTDHHTRRFASL</sequence>
<protein>
    <submittedName>
        <fullName evidence="10">Acyl-CoA dehydrogenase family protein</fullName>
    </submittedName>
</protein>
<evidence type="ECO:0000256" key="3">
    <source>
        <dbReference type="ARBA" id="ARBA00022630"/>
    </source>
</evidence>
<keyword evidence="11" id="KW-1185">Reference proteome</keyword>
<dbReference type="InterPro" id="IPR009075">
    <property type="entry name" value="AcylCo_DH/oxidase_C"/>
</dbReference>
<dbReference type="SUPFAM" id="SSF56645">
    <property type="entry name" value="Acyl-CoA dehydrogenase NM domain-like"/>
    <property type="match status" value="1"/>
</dbReference>
<dbReference type="InterPro" id="IPR009100">
    <property type="entry name" value="AcylCoA_DH/oxidase_NM_dom_sf"/>
</dbReference>
<evidence type="ECO:0000256" key="2">
    <source>
        <dbReference type="ARBA" id="ARBA00009347"/>
    </source>
</evidence>
<dbReference type="Gene3D" id="1.10.540.10">
    <property type="entry name" value="Acyl-CoA dehydrogenase/oxidase, N-terminal domain"/>
    <property type="match status" value="1"/>
</dbReference>
<dbReference type="SUPFAM" id="SSF47203">
    <property type="entry name" value="Acyl-CoA dehydrogenase C-terminal domain-like"/>
    <property type="match status" value="1"/>
</dbReference>
<dbReference type="RefSeq" id="WP_206559627.1">
    <property type="nucleotide sequence ID" value="NZ_JAFKCZ010000004.1"/>
</dbReference>
<dbReference type="Pfam" id="PF02770">
    <property type="entry name" value="Acyl-CoA_dh_M"/>
    <property type="match status" value="1"/>
</dbReference>
<dbReference type="GO" id="GO:0003995">
    <property type="term" value="F:acyl-CoA dehydrogenase activity"/>
    <property type="evidence" value="ECO:0007669"/>
    <property type="project" value="TreeGrafter"/>
</dbReference>
<name>A0A939DDH6_9GAMM</name>
<dbReference type="CDD" id="cd00567">
    <property type="entry name" value="ACAD"/>
    <property type="match status" value="1"/>
</dbReference>
<feature type="domain" description="Acyl-CoA dehydrogenase/oxidase C-terminal" evidence="7">
    <location>
        <begin position="232"/>
        <end position="371"/>
    </location>
</feature>
<dbReference type="Proteomes" id="UP000664303">
    <property type="component" value="Unassembled WGS sequence"/>
</dbReference>
<dbReference type="EMBL" id="JAFKCZ010000004">
    <property type="protein sequence ID" value="MBN7796183.1"/>
    <property type="molecule type" value="Genomic_DNA"/>
</dbReference>
<feature type="domain" description="Acyl-CoA dehydrogenase/oxidase N-terminal" evidence="9">
    <location>
        <begin position="6"/>
        <end position="117"/>
    </location>
</feature>
<evidence type="ECO:0000256" key="5">
    <source>
        <dbReference type="ARBA" id="ARBA00023002"/>
    </source>
</evidence>
<dbReference type="Pfam" id="PF02771">
    <property type="entry name" value="Acyl-CoA_dh_N"/>
    <property type="match status" value="1"/>
</dbReference>
<gene>
    <name evidence="10" type="ORF">JYP50_06265</name>
</gene>
<keyword evidence="4 6" id="KW-0274">FAD</keyword>
<dbReference type="PANTHER" id="PTHR43884:SF20">
    <property type="entry name" value="ACYL-COA DEHYDROGENASE FADE28"/>
    <property type="match status" value="1"/>
</dbReference>
<dbReference type="Gene3D" id="2.40.110.10">
    <property type="entry name" value="Butyryl-CoA Dehydrogenase, subunit A, domain 2"/>
    <property type="match status" value="1"/>
</dbReference>
<keyword evidence="5 6" id="KW-0560">Oxidoreductase</keyword>
<organism evidence="10 11">
    <name type="scientific">Parahaliea mediterranea</name>
    <dbReference type="NCBI Taxonomy" id="651086"/>
    <lineage>
        <taxon>Bacteria</taxon>
        <taxon>Pseudomonadati</taxon>
        <taxon>Pseudomonadota</taxon>
        <taxon>Gammaproteobacteria</taxon>
        <taxon>Cellvibrionales</taxon>
        <taxon>Halieaceae</taxon>
        <taxon>Parahaliea</taxon>
    </lineage>
</organism>
<comment type="caution">
    <text evidence="10">The sequence shown here is derived from an EMBL/GenBank/DDBJ whole genome shotgun (WGS) entry which is preliminary data.</text>
</comment>
<dbReference type="InterPro" id="IPR046373">
    <property type="entry name" value="Acyl-CoA_Oxase/DH_mid-dom_sf"/>
</dbReference>
<evidence type="ECO:0000256" key="1">
    <source>
        <dbReference type="ARBA" id="ARBA00001974"/>
    </source>
</evidence>
<dbReference type="InterPro" id="IPR036250">
    <property type="entry name" value="AcylCo_DH-like_C"/>
</dbReference>
<proteinExistence type="inferred from homology"/>
<dbReference type="InterPro" id="IPR037069">
    <property type="entry name" value="AcylCoA_DH/ox_N_sf"/>
</dbReference>
<evidence type="ECO:0000313" key="10">
    <source>
        <dbReference type="EMBL" id="MBN7796183.1"/>
    </source>
</evidence>
<feature type="domain" description="Acyl-CoA oxidase/dehydrogenase middle" evidence="8">
    <location>
        <begin position="122"/>
        <end position="215"/>
    </location>
</feature>
<keyword evidence="3 6" id="KW-0285">Flavoprotein</keyword>
<dbReference type="Gene3D" id="1.20.140.10">
    <property type="entry name" value="Butyryl-CoA Dehydrogenase, subunit A, domain 3"/>
    <property type="match status" value="1"/>
</dbReference>
<dbReference type="GO" id="GO:0050660">
    <property type="term" value="F:flavin adenine dinucleotide binding"/>
    <property type="evidence" value="ECO:0007669"/>
    <property type="project" value="InterPro"/>
</dbReference>
<dbReference type="AlphaFoldDB" id="A0A939DDH6"/>
<evidence type="ECO:0000259" key="9">
    <source>
        <dbReference type="Pfam" id="PF02771"/>
    </source>
</evidence>
<comment type="similarity">
    <text evidence="2 6">Belongs to the acyl-CoA dehydrogenase family.</text>
</comment>
<accession>A0A939DDH6</accession>
<dbReference type="Pfam" id="PF00441">
    <property type="entry name" value="Acyl-CoA_dh_1"/>
    <property type="match status" value="1"/>
</dbReference>
<dbReference type="InterPro" id="IPR013786">
    <property type="entry name" value="AcylCoA_DH/ox_N"/>
</dbReference>
<evidence type="ECO:0000259" key="7">
    <source>
        <dbReference type="Pfam" id="PF00441"/>
    </source>
</evidence>
<dbReference type="PANTHER" id="PTHR43884">
    <property type="entry name" value="ACYL-COA DEHYDROGENASE"/>
    <property type="match status" value="1"/>
</dbReference>
<comment type="cofactor">
    <cofactor evidence="1 6">
        <name>FAD</name>
        <dbReference type="ChEBI" id="CHEBI:57692"/>
    </cofactor>
</comment>
<evidence type="ECO:0000313" key="11">
    <source>
        <dbReference type="Proteomes" id="UP000664303"/>
    </source>
</evidence>
<evidence type="ECO:0000256" key="4">
    <source>
        <dbReference type="ARBA" id="ARBA00022827"/>
    </source>
</evidence>